<gene>
    <name evidence="2" type="ORF">BJZ21_003646</name>
</gene>
<dbReference type="NCBIfam" id="TIGR03624">
    <property type="entry name" value="putative hydrolase"/>
    <property type="match status" value="1"/>
</dbReference>
<dbReference type="AlphaFoldDB" id="A0A7Y9E9G5"/>
<accession>A0A7Y9E9G5</accession>
<proteinExistence type="predicted"/>
<dbReference type="PANTHER" id="PTHR39420:SF1">
    <property type="entry name" value="HYDROLASE"/>
    <property type="match status" value="1"/>
</dbReference>
<protein>
    <submittedName>
        <fullName evidence="2">Coenzyme F420 biosynthesis associated uncharacterized protein</fullName>
    </submittedName>
</protein>
<evidence type="ECO:0000313" key="3">
    <source>
        <dbReference type="Proteomes" id="UP000535511"/>
    </source>
</evidence>
<feature type="compositionally biased region" description="Polar residues" evidence="1">
    <location>
        <begin position="1"/>
        <end position="11"/>
    </location>
</feature>
<evidence type="ECO:0000313" key="2">
    <source>
        <dbReference type="EMBL" id="NYD43563.1"/>
    </source>
</evidence>
<dbReference type="RefSeq" id="WP_343052213.1">
    <property type="nucleotide sequence ID" value="NZ_JACCBG010000001.1"/>
</dbReference>
<dbReference type="Gene3D" id="1.20.150.30">
    <property type="entry name" value="Zincin-like metallopeptidase, N-terminal domain"/>
    <property type="match status" value="1"/>
</dbReference>
<evidence type="ECO:0000256" key="1">
    <source>
        <dbReference type="SAM" id="MobiDB-lite"/>
    </source>
</evidence>
<feature type="compositionally biased region" description="Gly residues" evidence="1">
    <location>
        <begin position="16"/>
        <end position="25"/>
    </location>
</feature>
<organism evidence="2 3">
    <name type="scientific">Nocardioides panaciterrulae</name>
    <dbReference type="NCBI Taxonomy" id="661492"/>
    <lineage>
        <taxon>Bacteria</taxon>
        <taxon>Bacillati</taxon>
        <taxon>Actinomycetota</taxon>
        <taxon>Actinomycetes</taxon>
        <taxon>Propionibacteriales</taxon>
        <taxon>Nocardioidaceae</taxon>
        <taxon>Nocardioides</taxon>
    </lineage>
</organism>
<dbReference type="NCBIfam" id="TIGR03883">
    <property type="entry name" value="DUF2342_F420"/>
    <property type="match status" value="1"/>
</dbReference>
<reference evidence="2 3" key="1">
    <citation type="submission" date="2020-07" db="EMBL/GenBank/DDBJ databases">
        <title>Sequencing the genomes of 1000 actinobacteria strains.</title>
        <authorList>
            <person name="Klenk H.-P."/>
        </authorList>
    </citation>
    <scope>NUCLEOTIDE SEQUENCE [LARGE SCALE GENOMIC DNA]</scope>
    <source>
        <strain evidence="2 3">DSM 21350</strain>
    </source>
</reference>
<comment type="caution">
    <text evidence="2">The sequence shown here is derived from an EMBL/GenBank/DDBJ whole genome shotgun (WGS) entry which is preliminary data.</text>
</comment>
<dbReference type="EMBL" id="JACCBG010000001">
    <property type="protein sequence ID" value="NYD43563.1"/>
    <property type="molecule type" value="Genomic_DNA"/>
</dbReference>
<dbReference type="Proteomes" id="UP000535511">
    <property type="component" value="Unassembled WGS sequence"/>
</dbReference>
<dbReference type="InterPro" id="IPR022454">
    <property type="entry name" value="CHP03883_F420-assoc"/>
</dbReference>
<dbReference type="Pfam" id="PF10103">
    <property type="entry name" value="Zincin_2"/>
    <property type="match status" value="1"/>
</dbReference>
<keyword evidence="3" id="KW-1185">Reference proteome</keyword>
<sequence length="375" mass="39783">MTRSNARSTAQHAGEPGTGADGRAGAGADVRAMVDWDLAVSLGSRLAGDGPAVTRDEAASVVAELRAGAERSTGLVRDFTGLVAAERTAPVAVVDRPGWIQANADSFATILSPVVERLAAKKGRPGGVALAVGSRVTGAEVGGLLGFLAGKVLGQFDPFFGDAGRLLLVAPNIVHVERELQARPHDFRLWVCLHEETHRVQFTAVPWMRDHLRGEMEKIADTLEPTRLLDDGVKRIGEALRAARSGAGGGGSLIDVLGTPQQKEIVDRVTGVMSLLEGHADVVMDGVGPQVIPSVAAIRRSFDQRRKGVGALDRVLRKLLGLDAKMAQYRNGATFVRGVVAKVGMAEFNAVWDRPENLPTRAEIAEPSAWVSRVL</sequence>
<name>A0A7Y9E9G5_9ACTN</name>
<dbReference type="InterPro" id="IPR018766">
    <property type="entry name" value="Zinicin_2"/>
</dbReference>
<dbReference type="SUPFAM" id="SSF55486">
    <property type="entry name" value="Metalloproteases ('zincins'), catalytic domain"/>
    <property type="match status" value="1"/>
</dbReference>
<dbReference type="PANTHER" id="PTHR39420">
    <property type="match status" value="1"/>
</dbReference>
<dbReference type="InterPro" id="IPR042271">
    <property type="entry name" value="Zinicin_2_N"/>
</dbReference>
<feature type="region of interest" description="Disordered" evidence="1">
    <location>
        <begin position="1"/>
        <end position="25"/>
    </location>
</feature>